<dbReference type="EMBL" id="FM204883">
    <property type="protein sequence ID" value="CAW93253.1"/>
    <property type="molecule type" value="Genomic_DNA"/>
</dbReference>
<accession>C0MBL4</accession>
<reference evidence="1 2" key="1">
    <citation type="journal article" date="2009" name="PLoS Pathog.">
        <title>Genomic evidence for the evolution of Streptococcus equi: host restriction, increased virulence, and genetic exchange with human pathogens.</title>
        <authorList>
            <person name="Holden M.T.G."/>
            <person name="Heather Z."/>
            <person name="Paillot R."/>
            <person name="Steward K.F."/>
            <person name="Webb K."/>
            <person name="Ainslie F."/>
            <person name="Jourdan T."/>
            <person name="Bason N.C."/>
            <person name="Holroyd N.E."/>
            <person name="Mungall K."/>
            <person name="Quail M.A."/>
            <person name="Sanders M."/>
            <person name="Simmonds M."/>
            <person name="Willey D."/>
            <person name="Brooks K."/>
            <person name="Aanensen D.M."/>
            <person name="Spratt B.G."/>
            <person name="Jolley K.A."/>
            <person name="Maiden M.C.J."/>
            <person name="Kehoe M."/>
            <person name="Chanter N."/>
            <person name="Bentley S.D."/>
            <person name="Robinson C."/>
            <person name="Maskell D.J."/>
            <person name="Parkhill J."/>
            <person name="Waller A.S."/>
        </authorList>
    </citation>
    <scope>NUCLEOTIDE SEQUENCE [LARGE SCALE GENOMIC DNA]</scope>
    <source>
        <strain evidence="1 2">4047</strain>
    </source>
</reference>
<dbReference type="KEGG" id="seu:SEQ_0813"/>
<dbReference type="AlphaFoldDB" id="C0MBL4"/>
<protein>
    <submittedName>
        <fullName evidence="1">Hypothetical phage protein</fullName>
    </submittedName>
</protein>
<name>C0MBL4_STRE4</name>
<dbReference type="HOGENOM" id="CLU_2095423_0_0_9"/>
<dbReference type="Proteomes" id="UP000001365">
    <property type="component" value="Chromosome"/>
</dbReference>
<sequence length="116" mass="12896">MGATDRFITPRNGSVGLRARNHVESDLDTFIFISLADCQRFVRCRPKLNTEGCDDNLLTPKKSNAGYRSPAIIQGANTDIVRLCQNKKRKRGLFSTKKDVHANASLVISVNTIIPH</sequence>
<gene>
    <name evidence="1" type="ordered locus">SEQ_0813</name>
</gene>
<evidence type="ECO:0000313" key="2">
    <source>
        <dbReference type="Proteomes" id="UP000001365"/>
    </source>
</evidence>
<organism evidence="1 2">
    <name type="scientific">Streptococcus equi subsp. equi (strain 4047)</name>
    <dbReference type="NCBI Taxonomy" id="553482"/>
    <lineage>
        <taxon>Bacteria</taxon>
        <taxon>Bacillati</taxon>
        <taxon>Bacillota</taxon>
        <taxon>Bacilli</taxon>
        <taxon>Lactobacillales</taxon>
        <taxon>Streptococcaceae</taxon>
        <taxon>Streptococcus</taxon>
    </lineage>
</organism>
<proteinExistence type="predicted"/>
<evidence type="ECO:0000313" key="1">
    <source>
        <dbReference type="EMBL" id="CAW93253.1"/>
    </source>
</evidence>